<evidence type="ECO:0000256" key="7">
    <source>
        <dbReference type="RuleBase" id="RU362064"/>
    </source>
</evidence>
<evidence type="ECO:0000256" key="5">
    <source>
        <dbReference type="ARBA" id="ARBA00023143"/>
    </source>
</evidence>
<gene>
    <name evidence="9" type="ORF">DESUT3_36920</name>
</gene>
<dbReference type="NCBIfam" id="TIGR03500">
    <property type="entry name" value="FliO_TIGR"/>
    <property type="match status" value="1"/>
</dbReference>
<comment type="subcellular location">
    <subcellularLocation>
        <location evidence="7">Cell membrane</location>
    </subcellularLocation>
    <subcellularLocation>
        <location evidence="7">Bacterial flagellum basal body</location>
    </subcellularLocation>
</comment>
<keyword evidence="2 7" id="KW-0812">Transmembrane</keyword>
<evidence type="ECO:0000256" key="1">
    <source>
        <dbReference type="ARBA" id="ARBA00022475"/>
    </source>
</evidence>
<dbReference type="InterPro" id="IPR052205">
    <property type="entry name" value="FliO/MopB"/>
</dbReference>
<evidence type="ECO:0000256" key="6">
    <source>
        <dbReference type="ARBA" id="ARBA00037937"/>
    </source>
</evidence>
<accession>A0ABM8I0Y4</accession>
<dbReference type="InterPro" id="IPR022781">
    <property type="entry name" value="Flagellar_biosynth_FliO"/>
</dbReference>
<keyword evidence="8" id="KW-0732">Signal</keyword>
<comment type="similarity">
    <text evidence="6 7">Belongs to the FliO/MopB family.</text>
</comment>
<keyword evidence="3 7" id="KW-1133">Transmembrane helix</keyword>
<keyword evidence="4 7" id="KW-0472">Membrane</keyword>
<evidence type="ECO:0000256" key="2">
    <source>
        <dbReference type="ARBA" id="ARBA00022692"/>
    </source>
</evidence>
<evidence type="ECO:0000313" key="9">
    <source>
        <dbReference type="EMBL" id="BCR06623.1"/>
    </source>
</evidence>
<dbReference type="Pfam" id="PF04347">
    <property type="entry name" value="FliO"/>
    <property type="match status" value="1"/>
</dbReference>
<proteinExistence type="inferred from homology"/>
<evidence type="ECO:0000313" key="10">
    <source>
        <dbReference type="Proteomes" id="UP001319827"/>
    </source>
</evidence>
<feature type="transmembrane region" description="Helical" evidence="7">
    <location>
        <begin position="36"/>
        <end position="54"/>
    </location>
</feature>
<reference evidence="9 10" key="1">
    <citation type="journal article" date="2016" name="C (Basel)">
        <title>Selective Growth of and Electricity Production by Marine Exoelectrogenic Bacteria in Self-Aggregated Hydrogel of Microbially Reduced Graphene Oxide.</title>
        <authorList>
            <person name="Yoshida N."/>
            <person name="Goto Y."/>
            <person name="Miyata Y."/>
        </authorList>
    </citation>
    <scope>NUCLEOTIDE SEQUENCE [LARGE SCALE GENOMIC DNA]</scope>
    <source>
        <strain evidence="9 10">NIT-T3</strain>
    </source>
</reference>
<reference evidence="9 10" key="2">
    <citation type="journal article" date="2021" name="Int. J. Syst. Evol. Microbiol.">
        <title>Isolation and Polyphasic Characterization of Desulfuromonas versatilis sp. Nov., an Electrogenic Bacteria Capable of Versatile Metabolism Isolated from a Graphene Oxide-Reducing Enrichment Culture.</title>
        <authorList>
            <person name="Xie L."/>
            <person name="Yoshida N."/>
            <person name="Ishii S."/>
            <person name="Meng L."/>
        </authorList>
    </citation>
    <scope>NUCLEOTIDE SEQUENCE [LARGE SCALE GENOMIC DNA]</scope>
    <source>
        <strain evidence="9 10">NIT-T3</strain>
    </source>
</reference>
<feature type="signal peptide" evidence="8">
    <location>
        <begin position="1"/>
        <end position="19"/>
    </location>
</feature>
<dbReference type="RefSeq" id="WP_221250007.1">
    <property type="nucleotide sequence ID" value="NZ_AP024355.1"/>
</dbReference>
<organism evidence="9 10">
    <name type="scientific">Desulfuromonas versatilis</name>
    <dbReference type="NCBI Taxonomy" id="2802975"/>
    <lineage>
        <taxon>Bacteria</taxon>
        <taxon>Pseudomonadati</taxon>
        <taxon>Thermodesulfobacteriota</taxon>
        <taxon>Desulfuromonadia</taxon>
        <taxon>Desulfuromonadales</taxon>
        <taxon>Desulfuromonadaceae</taxon>
        <taxon>Desulfuromonas</taxon>
    </lineage>
</organism>
<name>A0ABM8I0Y4_9BACT</name>
<keyword evidence="1 7" id="KW-1003">Cell membrane</keyword>
<dbReference type="PANTHER" id="PTHR38766:SF1">
    <property type="entry name" value="FLAGELLAR PROTEIN FLIO"/>
    <property type="match status" value="1"/>
</dbReference>
<dbReference type="Proteomes" id="UP001319827">
    <property type="component" value="Chromosome"/>
</dbReference>
<keyword evidence="5 7" id="KW-0975">Bacterial flagellum</keyword>
<protein>
    <recommendedName>
        <fullName evidence="7">Flagellar protein</fullName>
    </recommendedName>
</protein>
<evidence type="ECO:0000256" key="3">
    <source>
        <dbReference type="ARBA" id="ARBA00022989"/>
    </source>
</evidence>
<evidence type="ECO:0000256" key="4">
    <source>
        <dbReference type="ARBA" id="ARBA00023136"/>
    </source>
</evidence>
<feature type="chain" id="PRO_5045390492" description="Flagellar protein" evidence="8">
    <location>
        <begin position="20"/>
        <end position="130"/>
    </location>
</feature>
<sequence>MKKPLLTILNLTLALPAAAAEAGSGGGGLLGPSLKALAGLALVLGIVLLLYYVLSRKGLGGLLPAAKAGQIQVVEMRSLGPKKGVCLVRVRGEEFLLGVGADRVEFLTRVNPAPEGSFEKALNTSLEPRP</sequence>
<evidence type="ECO:0000256" key="8">
    <source>
        <dbReference type="SAM" id="SignalP"/>
    </source>
</evidence>
<dbReference type="EMBL" id="AP024355">
    <property type="protein sequence ID" value="BCR06623.1"/>
    <property type="molecule type" value="Genomic_DNA"/>
</dbReference>
<dbReference type="PANTHER" id="PTHR38766">
    <property type="entry name" value="FLAGELLAR PROTEIN FLIO"/>
    <property type="match status" value="1"/>
</dbReference>
<keyword evidence="10" id="KW-1185">Reference proteome</keyword>